<dbReference type="SUPFAM" id="SSF159941">
    <property type="entry name" value="MM3350-like"/>
    <property type="match status" value="1"/>
</dbReference>
<dbReference type="EMBL" id="JADGJQ010000113">
    <property type="protein sequence ID" value="KAJ3169031.1"/>
    <property type="molecule type" value="Genomic_DNA"/>
</dbReference>
<dbReference type="AlphaFoldDB" id="A0AAD5TDG6"/>
<evidence type="ECO:0000313" key="3">
    <source>
        <dbReference type="EMBL" id="KAJ3169031.1"/>
    </source>
</evidence>
<organism evidence="3 4">
    <name type="scientific">Geranomyces variabilis</name>
    <dbReference type="NCBI Taxonomy" id="109894"/>
    <lineage>
        <taxon>Eukaryota</taxon>
        <taxon>Fungi</taxon>
        <taxon>Fungi incertae sedis</taxon>
        <taxon>Chytridiomycota</taxon>
        <taxon>Chytridiomycota incertae sedis</taxon>
        <taxon>Chytridiomycetes</taxon>
        <taxon>Spizellomycetales</taxon>
        <taxon>Powellomycetaceae</taxon>
        <taxon>Geranomyces</taxon>
    </lineage>
</organism>
<proteinExistence type="predicted"/>
<feature type="compositionally biased region" description="Basic and acidic residues" evidence="1">
    <location>
        <begin position="478"/>
        <end position="493"/>
    </location>
</feature>
<dbReference type="InterPro" id="IPR012912">
    <property type="entry name" value="Plasmid_pRiA4b_Orf3-like"/>
</dbReference>
<protein>
    <recommendedName>
        <fullName evidence="2">Plasmid pRiA4b Orf3-like domain-containing protein</fullName>
    </recommendedName>
</protein>
<evidence type="ECO:0000313" key="4">
    <source>
        <dbReference type="Proteomes" id="UP001212152"/>
    </source>
</evidence>
<accession>A0AAD5TDG6</accession>
<feature type="region of interest" description="Disordered" evidence="1">
    <location>
        <begin position="469"/>
        <end position="494"/>
    </location>
</feature>
<reference evidence="3" key="1">
    <citation type="submission" date="2020-05" db="EMBL/GenBank/DDBJ databases">
        <title>Phylogenomic resolution of chytrid fungi.</title>
        <authorList>
            <person name="Stajich J.E."/>
            <person name="Amses K."/>
            <person name="Simmons R."/>
            <person name="Seto K."/>
            <person name="Myers J."/>
            <person name="Bonds A."/>
            <person name="Quandt C.A."/>
            <person name="Barry K."/>
            <person name="Liu P."/>
            <person name="Grigoriev I."/>
            <person name="Longcore J.E."/>
            <person name="James T.Y."/>
        </authorList>
    </citation>
    <scope>NUCLEOTIDE SEQUENCE</scope>
    <source>
        <strain evidence="3">JEL0379</strain>
    </source>
</reference>
<keyword evidence="4" id="KW-1185">Reference proteome</keyword>
<feature type="domain" description="Plasmid pRiA4b Orf3-like" evidence="2">
    <location>
        <begin position="331"/>
        <end position="467"/>
    </location>
</feature>
<gene>
    <name evidence="3" type="ORF">HDU87_000905</name>
</gene>
<dbReference type="Gene3D" id="3.10.290.30">
    <property type="entry name" value="MM3350-like"/>
    <property type="match status" value="1"/>
</dbReference>
<name>A0AAD5TDG6_9FUNG</name>
<dbReference type="PANTHER" id="PTHR41878">
    <property type="entry name" value="LEXA REPRESSOR-RELATED"/>
    <property type="match status" value="1"/>
</dbReference>
<dbReference type="PANTHER" id="PTHR41878:SF1">
    <property type="entry name" value="TNPR PROTEIN"/>
    <property type="match status" value="1"/>
</dbReference>
<feature type="region of interest" description="Disordered" evidence="1">
    <location>
        <begin position="617"/>
        <end position="644"/>
    </location>
</feature>
<dbReference type="Pfam" id="PF07929">
    <property type="entry name" value="PRiA4_ORF3"/>
    <property type="match status" value="2"/>
</dbReference>
<feature type="compositionally biased region" description="Acidic residues" evidence="1">
    <location>
        <begin position="621"/>
        <end position="644"/>
    </location>
</feature>
<feature type="domain" description="Plasmid pRiA4b Orf3-like" evidence="2">
    <location>
        <begin position="490"/>
        <end position="529"/>
    </location>
</feature>
<dbReference type="SUPFAM" id="SSF48452">
    <property type="entry name" value="TPR-like"/>
    <property type="match status" value="1"/>
</dbReference>
<dbReference type="InterPro" id="IPR011990">
    <property type="entry name" value="TPR-like_helical_dom_sf"/>
</dbReference>
<sequence>MTVAATAISTVLPQGVKTAGCDNAAFVKLPEETGDHVLSNGETYPSVGHSFIASLVFEDSAKRATLQGPILLNESAIKLVDLPGQNGVAVAYEFVAKQTKLFDDEVDFDGFWKGTFQFSKFRWIVTELVPSTEDAYNTAVEQSAAAVAAIADDNGEKLLEQATVAIKAGNNAEAIALLTRALVKCEIPEEVENDDDPFAVLRVRVLAARAQAAYNLKAYREAIRDGEMIERIYGQPLQALNELEQDHLGAYFQAIRWSAQAHQALGNVMESNTAYMSIMILKMIAEQNEENKEDGVETPTPPVAADIADELIKVAEAGLAAQEEGPNMQSVFRLKITLLGVEPAVWRTIDVAGSTNLGDFREFITMAFGWCGAPNAHEFEVYDHGIVRFTTIPEDFGAEDDEDNELTPEDIERFEICEDEDTTTIGMVVERVGDSFTYLYEKGAWVHQIVVEEVRQEEVKQDDACCDHDHDAEEEGAEDKKHEHEHEHEHDGAPEYPKLVAGARACPPDEVGGPAGYAEFLKAVSGEPTKRWADRIAALTYAADNVGFSNYALDSWGGKEDLATMLTPEEIEEIGDEKLRAEHEAKLKEPKDLEKGGWDAESFDIEEASRALATIATMLENPEDDEDDEWEDEEDEEDDEEIEL</sequence>
<dbReference type="Proteomes" id="UP001212152">
    <property type="component" value="Unassembled WGS sequence"/>
</dbReference>
<dbReference type="Gene3D" id="1.25.40.10">
    <property type="entry name" value="Tetratricopeptide repeat domain"/>
    <property type="match status" value="1"/>
</dbReference>
<evidence type="ECO:0000256" key="1">
    <source>
        <dbReference type="SAM" id="MobiDB-lite"/>
    </source>
</evidence>
<comment type="caution">
    <text evidence="3">The sequence shown here is derived from an EMBL/GenBank/DDBJ whole genome shotgun (WGS) entry which is preliminary data.</text>
</comment>
<dbReference type="InterPro" id="IPR024047">
    <property type="entry name" value="MM3350-like_sf"/>
</dbReference>
<evidence type="ECO:0000259" key="2">
    <source>
        <dbReference type="Pfam" id="PF07929"/>
    </source>
</evidence>